<dbReference type="Proteomes" id="UP000830158">
    <property type="component" value="Chromosome"/>
</dbReference>
<dbReference type="EMBL" id="CP091196">
    <property type="protein sequence ID" value="UQS27993.1"/>
    <property type="molecule type" value="Genomic_DNA"/>
</dbReference>
<dbReference type="Pfam" id="PF00391">
    <property type="entry name" value="PEP-utilizers"/>
    <property type="match status" value="1"/>
</dbReference>
<keyword evidence="3" id="KW-0670">Pyruvate</keyword>
<dbReference type="PANTHER" id="PTHR43615">
    <property type="entry name" value="PHOSPHOENOLPYRUVATE SYNTHASE-RELATED"/>
    <property type="match status" value="1"/>
</dbReference>
<evidence type="ECO:0000313" key="3">
    <source>
        <dbReference type="EMBL" id="UQS27993.1"/>
    </source>
</evidence>
<dbReference type="InterPro" id="IPR013815">
    <property type="entry name" value="ATP_grasp_subdomain_1"/>
</dbReference>
<sequence>MPAALTDATRANSGGKAATLGVLLREGLPVPDGFVVPCGRQQPGSAVGRSLRDAIARELARLGDPVVAVRSSATDEDTAGASAAGQYESVIGARGVDDVCEAIAACWESVRATRVGEYWSRTAGRTAHLVPGMAVLVQRVIEAEVSGVLFTPQQPGAPTRIDASWGLGLAVVGGTVTPDTYEVAPDGTIGCWVGSKRTRTDLDHEHSGVVTSTVAPDKQAARALDDATAATLTDLGARVAGILGTPQDIEWAVAEGAVWILQARPITAPLPPSRVPGAIGSLSGTPGSHGAVTAAARIVRGPSDFPRVRPGEIVVYPYTDPAWTPLFTIAAGVVTETGGALSHAAIVAREYGIPAVLGVADATTRIGNGDRIALDGTAGTITVR</sequence>
<feature type="domain" description="Pyruvate phosphate dikinase AMP/ATP-binding" evidence="2">
    <location>
        <begin position="49"/>
        <end position="267"/>
    </location>
</feature>
<proteinExistence type="predicted"/>
<dbReference type="InterPro" id="IPR051549">
    <property type="entry name" value="PEP_Utilizing_Enz"/>
</dbReference>
<dbReference type="PANTHER" id="PTHR43615:SF1">
    <property type="entry name" value="PPDK_N DOMAIN-CONTAINING PROTEIN"/>
    <property type="match status" value="1"/>
</dbReference>
<reference evidence="3" key="1">
    <citation type="submission" date="2022-01" db="EMBL/GenBank/DDBJ databases">
        <title>PSI-footprinting approach for the identification of protein synthesis inhibitor producers.</title>
        <authorList>
            <person name="Handel F."/>
            <person name="Kulik A."/>
            <person name="Wex K.W."/>
            <person name="Berscheid A."/>
            <person name="Saur J.S."/>
            <person name="Winkler A."/>
            <person name="Wibberg D."/>
            <person name="Kalinowski J."/>
            <person name="Broetz-Oesterhelt H."/>
            <person name="Mast Y."/>
        </authorList>
    </citation>
    <scope>NUCLEOTIDE SEQUENCE</scope>
    <source>
        <strain evidence="3">KNN 49.3e</strain>
    </source>
</reference>
<dbReference type="SUPFAM" id="SSF56059">
    <property type="entry name" value="Glutathione synthetase ATP-binding domain-like"/>
    <property type="match status" value="1"/>
</dbReference>
<gene>
    <name evidence="3" type="ORF">L1857_25650</name>
</gene>
<dbReference type="InterPro" id="IPR008279">
    <property type="entry name" value="PEP-util_enz_mobile_dom"/>
</dbReference>
<dbReference type="SUPFAM" id="SSF52009">
    <property type="entry name" value="Phosphohistidine domain"/>
    <property type="match status" value="1"/>
</dbReference>
<accession>A0ABY4P6V1</accession>
<keyword evidence="4" id="KW-1185">Reference proteome</keyword>
<evidence type="ECO:0000259" key="1">
    <source>
        <dbReference type="Pfam" id="PF00391"/>
    </source>
</evidence>
<dbReference type="RefSeq" id="WP_116110322.1">
    <property type="nucleotide sequence ID" value="NZ_CP091196.1"/>
</dbReference>
<name>A0ABY4P6V1_9PSEU</name>
<dbReference type="Gene3D" id="3.50.30.10">
    <property type="entry name" value="Phosphohistidine domain"/>
    <property type="match status" value="1"/>
</dbReference>
<feature type="domain" description="PEP-utilising enzyme mobile" evidence="1">
    <location>
        <begin position="309"/>
        <end position="379"/>
    </location>
</feature>
<evidence type="ECO:0000313" key="4">
    <source>
        <dbReference type="Proteomes" id="UP000830158"/>
    </source>
</evidence>
<dbReference type="Gene3D" id="3.30.470.20">
    <property type="entry name" value="ATP-grasp fold, B domain"/>
    <property type="match status" value="1"/>
</dbReference>
<dbReference type="Gene3D" id="3.30.1490.20">
    <property type="entry name" value="ATP-grasp fold, A domain"/>
    <property type="match status" value="1"/>
</dbReference>
<evidence type="ECO:0000259" key="2">
    <source>
        <dbReference type="Pfam" id="PF01326"/>
    </source>
</evidence>
<protein>
    <submittedName>
        <fullName evidence="3">Pyruvate, phosphate dikinase</fullName>
    </submittedName>
</protein>
<dbReference type="InterPro" id="IPR036637">
    <property type="entry name" value="Phosphohistidine_dom_sf"/>
</dbReference>
<dbReference type="Pfam" id="PF01326">
    <property type="entry name" value="PPDK_N"/>
    <property type="match status" value="1"/>
</dbReference>
<dbReference type="InterPro" id="IPR002192">
    <property type="entry name" value="PPDK_AMP/ATP-bd"/>
</dbReference>
<organism evidence="3 4">
    <name type="scientific">Amycolatopsis thermalba</name>
    <dbReference type="NCBI Taxonomy" id="944492"/>
    <lineage>
        <taxon>Bacteria</taxon>
        <taxon>Bacillati</taxon>
        <taxon>Actinomycetota</taxon>
        <taxon>Actinomycetes</taxon>
        <taxon>Pseudonocardiales</taxon>
        <taxon>Pseudonocardiaceae</taxon>
        <taxon>Amycolatopsis</taxon>
    </lineage>
</organism>